<dbReference type="InterPro" id="IPR010753">
    <property type="entry name" value="DUF1330"/>
</dbReference>
<organism evidence="2 3">
    <name type="scientific">Microvirga alba</name>
    <dbReference type="NCBI Taxonomy" id="2791025"/>
    <lineage>
        <taxon>Bacteria</taxon>
        <taxon>Pseudomonadati</taxon>
        <taxon>Pseudomonadota</taxon>
        <taxon>Alphaproteobacteria</taxon>
        <taxon>Hyphomicrobiales</taxon>
        <taxon>Methylobacteriaceae</taxon>
        <taxon>Microvirga</taxon>
    </lineage>
</organism>
<dbReference type="PANTHER" id="PTHR41521">
    <property type="match status" value="1"/>
</dbReference>
<evidence type="ECO:0000259" key="1">
    <source>
        <dbReference type="Pfam" id="PF07045"/>
    </source>
</evidence>
<evidence type="ECO:0000313" key="2">
    <source>
        <dbReference type="EMBL" id="MBF9233771.1"/>
    </source>
</evidence>
<proteinExistence type="predicted"/>
<dbReference type="Pfam" id="PF07045">
    <property type="entry name" value="DUF1330"/>
    <property type="match status" value="1"/>
</dbReference>
<feature type="domain" description="DUF1330" evidence="1">
    <location>
        <begin position="3"/>
        <end position="94"/>
    </location>
</feature>
<dbReference type="PANTHER" id="PTHR41521:SF4">
    <property type="entry name" value="BLR0684 PROTEIN"/>
    <property type="match status" value="1"/>
</dbReference>
<dbReference type="Gene3D" id="3.30.70.100">
    <property type="match status" value="1"/>
</dbReference>
<keyword evidence="3" id="KW-1185">Reference proteome</keyword>
<dbReference type="RefSeq" id="WP_196271771.1">
    <property type="nucleotide sequence ID" value="NZ_JADQDO010000004.1"/>
</dbReference>
<protein>
    <submittedName>
        <fullName evidence="2">DUF1330 domain-containing protein</fullName>
    </submittedName>
</protein>
<comment type="caution">
    <text evidence="2">The sequence shown here is derived from an EMBL/GenBank/DDBJ whole genome shotgun (WGS) entry which is preliminary data.</text>
</comment>
<reference evidence="2" key="1">
    <citation type="submission" date="2020-11" db="EMBL/GenBank/DDBJ databases">
        <authorList>
            <person name="Kim M.K."/>
        </authorList>
    </citation>
    <scope>NUCLEOTIDE SEQUENCE</scope>
    <source>
        <strain evidence="2">BT350</strain>
    </source>
</reference>
<dbReference type="AlphaFoldDB" id="A0A931BMW0"/>
<sequence length="96" mass="10538">MPKAYVIARVTVTNPEAYAEYAKGATEAIRKYNGRPLARGGAYEALEGEARPRNVVIEFESMDAARTYYNSPEYQAAKAKRDGACIAEFVLVEGAE</sequence>
<evidence type="ECO:0000313" key="3">
    <source>
        <dbReference type="Proteomes" id="UP000599312"/>
    </source>
</evidence>
<accession>A0A931BMW0</accession>
<dbReference type="EMBL" id="JADQDO010000004">
    <property type="protein sequence ID" value="MBF9233771.1"/>
    <property type="molecule type" value="Genomic_DNA"/>
</dbReference>
<gene>
    <name evidence="2" type="ORF">I2H38_10330</name>
</gene>
<dbReference type="InterPro" id="IPR011008">
    <property type="entry name" value="Dimeric_a/b-barrel"/>
</dbReference>
<name>A0A931BMW0_9HYPH</name>
<dbReference type="Proteomes" id="UP000599312">
    <property type="component" value="Unassembled WGS sequence"/>
</dbReference>
<dbReference type="SUPFAM" id="SSF54909">
    <property type="entry name" value="Dimeric alpha+beta barrel"/>
    <property type="match status" value="1"/>
</dbReference>